<accession>A0A939DNG5</accession>
<reference evidence="2" key="1">
    <citation type="submission" date="2021-03" db="EMBL/GenBank/DDBJ databases">
        <title>novel species isolated from a fishpond in China.</title>
        <authorList>
            <person name="Lu H."/>
            <person name="Cai Z."/>
        </authorList>
    </citation>
    <scope>NUCLEOTIDE SEQUENCE</scope>
    <source>
        <strain evidence="2">JCM 30855</strain>
    </source>
</reference>
<sequence>MQFCSLKSLLPLVLFATLLGCASQPEIAAPQTPQELYLRGVFTWWEADENFKLQQVDDDLYKAEAELIADGQPYDFRFADSQWSSGANCGYLNKAQDEVVGLGKRVSATCHAVNNNFKFTPRETGVYEFFIDFSQPERPQVYIERKG</sequence>
<protein>
    <recommendedName>
        <fullName evidence="4">Pullulanase</fullName>
    </recommendedName>
</protein>
<keyword evidence="1" id="KW-0732">Signal</keyword>
<proteinExistence type="predicted"/>
<dbReference type="AlphaFoldDB" id="A0A939DNG5"/>
<dbReference type="Proteomes" id="UP000664654">
    <property type="component" value="Unassembled WGS sequence"/>
</dbReference>
<feature type="chain" id="PRO_5037850271" description="Pullulanase" evidence="1">
    <location>
        <begin position="29"/>
        <end position="147"/>
    </location>
</feature>
<dbReference type="EMBL" id="JAFKCV010000005">
    <property type="protein sequence ID" value="MBN7825877.1"/>
    <property type="molecule type" value="Genomic_DNA"/>
</dbReference>
<evidence type="ECO:0008006" key="4">
    <source>
        <dbReference type="Google" id="ProtNLM"/>
    </source>
</evidence>
<dbReference type="PROSITE" id="PS51257">
    <property type="entry name" value="PROKAR_LIPOPROTEIN"/>
    <property type="match status" value="1"/>
</dbReference>
<organism evidence="2 3">
    <name type="scientific">Bowmanella dokdonensis</name>
    <dbReference type="NCBI Taxonomy" id="751969"/>
    <lineage>
        <taxon>Bacteria</taxon>
        <taxon>Pseudomonadati</taxon>
        <taxon>Pseudomonadota</taxon>
        <taxon>Gammaproteobacteria</taxon>
        <taxon>Alteromonadales</taxon>
        <taxon>Alteromonadaceae</taxon>
        <taxon>Bowmanella</taxon>
    </lineage>
</organism>
<evidence type="ECO:0000313" key="2">
    <source>
        <dbReference type="EMBL" id="MBN7825877.1"/>
    </source>
</evidence>
<name>A0A939DNG5_9ALTE</name>
<dbReference type="RefSeq" id="WP_206573981.1">
    <property type="nucleotide sequence ID" value="NZ_JAFKCV010000005.1"/>
</dbReference>
<comment type="caution">
    <text evidence="2">The sequence shown here is derived from an EMBL/GenBank/DDBJ whole genome shotgun (WGS) entry which is preliminary data.</text>
</comment>
<keyword evidence="3" id="KW-1185">Reference proteome</keyword>
<evidence type="ECO:0000256" key="1">
    <source>
        <dbReference type="SAM" id="SignalP"/>
    </source>
</evidence>
<evidence type="ECO:0000313" key="3">
    <source>
        <dbReference type="Proteomes" id="UP000664654"/>
    </source>
</evidence>
<feature type="signal peptide" evidence="1">
    <location>
        <begin position="1"/>
        <end position="28"/>
    </location>
</feature>
<gene>
    <name evidence="2" type="ORF">J0A66_11625</name>
</gene>